<dbReference type="InterPro" id="IPR038780">
    <property type="entry name" value="ALN"/>
</dbReference>
<dbReference type="Ensembl" id="ENSPNYT00000032485.1">
    <property type="protein sequence ID" value="ENSPNYP00000031725.1"/>
    <property type="gene ID" value="ENSPNYG00000023931.1"/>
</dbReference>
<keyword evidence="1" id="KW-1133">Transmembrane helix</keyword>
<dbReference type="Pfam" id="PF17696">
    <property type="entry name" value="ALN"/>
    <property type="match status" value="1"/>
</dbReference>
<sequence>MAPGTTPVTESEEDLKTFKSKGAPISLPKHSYWFDFWAFVVFDFVLFLVVYFLVP</sequence>
<reference evidence="2" key="1">
    <citation type="submission" date="2023-09" db="UniProtKB">
        <authorList>
            <consortium name="Ensembl"/>
        </authorList>
    </citation>
    <scope>IDENTIFICATION</scope>
</reference>
<evidence type="ECO:0000256" key="1">
    <source>
        <dbReference type="SAM" id="Phobius"/>
    </source>
</evidence>
<name>A0A3B4H8X9_9CICH</name>
<dbReference type="AlphaFoldDB" id="A0A3B4H8X9"/>
<keyword evidence="1" id="KW-0812">Transmembrane</keyword>
<accession>A0A3B4H8X9</accession>
<keyword evidence="1" id="KW-0472">Membrane</keyword>
<dbReference type="GeneTree" id="ENSGT01150000287020"/>
<proteinExistence type="predicted"/>
<protein>
    <submittedName>
        <fullName evidence="2">Uncharacterized protein</fullName>
    </submittedName>
</protein>
<organism evidence="2">
    <name type="scientific">Pundamilia nyererei</name>
    <dbReference type="NCBI Taxonomy" id="303518"/>
    <lineage>
        <taxon>Eukaryota</taxon>
        <taxon>Metazoa</taxon>
        <taxon>Chordata</taxon>
        <taxon>Craniata</taxon>
        <taxon>Vertebrata</taxon>
        <taxon>Euteleostomi</taxon>
        <taxon>Actinopterygii</taxon>
        <taxon>Neopterygii</taxon>
        <taxon>Teleostei</taxon>
        <taxon>Neoteleostei</taxon>
        <taxon>Acanthomorphata</taxon>
        <taxon>Ovalentaria</taxon>
        <taxon>Cichlomorphae</taxon>
        <taxon>Cichliformes</taxon>
        <taxon>Cichlidae</taxon>
        <taxon>African cichlids</taxon>
        <taxon>Pseudocrenilabrinae</taxon>
        <taxon>Haplochromini</taxon>
        <taxon>Pundamilia</taxon>
    </lineage>
</organism>
<feature type="transmembrane region" description="Helical" evidence="1">
    <location>
        <begin position="36"/>
        <end position="54"/>
    </location>
</feature>
<evidence type="ECO:0000313" key="2">
    <source>
        <dbReference type="Ensembl" id="ENSPNYP00000031725.1"/>
    </source>
</evidence>